<sequence length="1572" mass="172701">MGSYQVLVEVIHASLSPHGFDLWIIGPLVQSGRAGAPGVGIFYVGRLRISNLHKRKTAGMSSRRIARIAPLYFDQQPPMSTHYAQGSVHTTFLQHATASKSAAAAAVDRSEDVNRRDVYGMSALHRAVAAKDLGKVKSLLEHPKIDVNEKDTESGWTALHWALYLGYLRIAILLIQHKGINLNIEDKERNSALDLCMATLPVSMKTGPCAGDALYTWGSNSNFTLGHNDADDRKMPELVRFPYQTNTITYPRARSAKPTLYQLSMSKFHTAIATSEPGSTARLWGFGTNGRLGSDRKMQLRPTPVSGIPGNVVITALGRDHTVLITAKGEVYTLGNNKYGQLGYALDVTKNGQDPIQYSPKKVMLSIAKIKVIGAAASKWHTVVHSDTELFTCGFNYGQLGYERKDDIQLGPRKVASLPPGLIEQVAASDSATVCLMSSHDIIVFHKYAYHRVNFSLWPYPDWFGTLTLPSVLSHNRPRRISCSDNSFGAMTAYGDIHVWSYPEVDSDITLGSLPANHSTTFSSAASYEKPRRVWTFRGERSSAIDFALGHNGSLIVLTTGGHVYIGSNKGNSIGRNVKWQRIPHLDRIVQVYGNPSGAWAAVRSESALTRVIIRPGSLGSDFEESLSQFHLYQNNEKNHGGRNDASAEEDDDDDDDGEGHTQALLDPWRINTQGWQDIERSWDHDLVPLLDLMIKEETATQRSVSGSHLFDVEVQAGKRTLGAHRVILAARSRIFHRAFVESPRSRSAVGSLMTIEPSSGRKGLGTRILHTVSLKVEFTTAILLLQFLYSDRFDPFWDALDLPEAHKQYARKVRQELYHLSLELVLPTLQAALQYSFTHICSASLHESMDQIVQNPSGFDSFNDVRLLLNDSKWLDGHQVILGHRSPFFNAMFVRTDEWIRARQGSRALPDATTDEERSILKVNMTHMDQESVALVMKHVYTDCGPEMFNDIEKDEMDDLIHVVVRVLQISDEWLMDRLKEICESVLSEQVRAKTVVYFLEISIMHAAESLKTTCVDYICNNIETALDQRWLDDAEDDVLLLMENALKSKQDAFMPVVRSGQHLPHEAEVAEMRELIKIDGYRYFKPLEAKINSVPKTTYGRMSVGQDIENEYGAPRSVSLTDILNPSTSAPSTPTPVNSGSPLLDSAPRPTATAMDQLASRQTMERQPSASARASTLASRVSDWPSLSESPSIDVKDLPVIPRRKTSWEQLPSIDTGQTYQDSVDDGAVEAGSVKLSLREILEQEQLQGNSIQKATSAAIAGSSSTKASKLSQKERRKLLQQQQYASTHEVALSSQPTPALQAWAKVPSASAMDLSESGLVEGSGSLPRTNLALGSASSGTPSLLEIQQGELALFRAQPKDIPRVAIATSKPVKETLRANGTEKVFSEAPWRLDAIPEPLRAVTRHQSQMYPKLDGSGSSGGGAMHGSGSRGGTASSPSLSLPLTASSPTNGVSNQQFAQNSTGSSAATTPTALSTSGMLSILAHGLAGSGSGSPSTASSSSLSKFAIIQNQQLRDRNLLLRARHQKKSLYQIQIEEQALSQIRMINLDRVQAKATEGTGEWFTCDIGYQ</sequence>
<dbReference type="PANTHER" id="PTHR22872">
    <property type="entry name" value="BTK-BINDING PROTEIN-RELATED"/>
    <property type="match status" value="1"/>
</dbReference>
<dbReference type="CDD" id="cd18186">
    <property type="entry name" value="BTB_POZ_ZBTB_KLHL-like"/>
    <property type="match status" value="1"/>
</dbReference>
<accession>A0A9P8CTU2</accession>
<reference evidence="6" key="1">
    <citation type="submission" date="2021-07" db="EMBL/GenBank/DDBJ databases">
        <title>Draft genome of Mortierella alpina, strain LL118, isolated from an aspen leaf litter sample.</title>
        <authorList>
            <person name="Yang S."/>
            <person name="Vinatzer B.A."/>
        </authorList>
    </citation>
    <scope>NUCLEOTIDE SEQUENCE</scope>
    <source>
        <strain evidence="6">LL118</strain>
    </source>
</reference>
<feature type="compositionally biased region" description="Low complexity" evidence="4">
    <location>
        <begin position="1435"/>
        <end position="1452"/>
    </location>
</feature>
<name>A0A9P8CTU2_MORAP</name>
<protein>
    <recommendedName>
        <fullName evidence="5">BTB domain-containing protein</fullName>
    </recommendedName>
</protein>
<dbReference type="SUPFAM" id="SSF48403">
    <property type="entry name" value="Ankyrin repeat"/>
    <property type="match status" value="1"/>
</dbReference>
<dbReference type="Gene3D" id="2.130.10.30">
    <property type="entry name" value="Regulator of chromosome condensation 1/beta-lactamase-inhibitor protein II"/>
    <property type="match status" value="1"/>
</dbReference>
<feature type="domain" description="BTB" evidence="5">
    <location>
        <begin position="711"/>
        <end position="795"/>
    </location>
</feature>
<keyword evidence="1" id="KW-0677">Repeat</keyword>
<dbReference type="SMART" id="SM00225">
    <property type="entry name" value="BTB"/>
    <property type="match status" value="2"/>
</dbReference>
<evidence type="ECO:0000313" key="7">
    <source>
        <dbReference type="Proteomes" id="UP000717515"/>
    </source>
</evidence>
<dbReference type="InterPro" id="IPR036770">
    <property type="entry name" value="Ankyrin_rpt-contain_sf"/>
</dbReference>
<evidence type="ECO:0000256" key="1">
    <source>
        <dbReference type="ARBA" id="ARBA00022737"/>
    </source>
</evidence>
<dbReference type="SMART" id="SM00248">
    <property type="entry name" value="ANK"/>
    <property type="match status" value="2"/>
</dbReference>
<dbReference type="Gene3D" id="3.30.710.10">
    <property type="entry name" value="Potassium Channel Kv1.1, Chain A"/>
    <property type="match status" value="2"/>
</dbReference>
<feature type="compositionally biased region" description="Polar residues" evidence="4">
    <location>
        <begin position="1453"/>
        <end position="1463"/>
    </location>
</feature>
<dbReference type="InterPro" id="IPR009091">
    <property type="entry name" value="RCC1/BLIP-II"/>
</dbReference>
<feature type="repeat" description="RCC1" evidence="3">
    <location>
        <begin position="212"/>
        <end position="276"/>
    </location>
</feature>
<feature type="repeat" description="RCC1" evidence="3">
    <location>
        <begin position="329"/>
        <end position="388"/>
    </location>
</feature>
<feature type="repeat" description="RCC1" evidence="3">
    <location>
        <begin position="279"/>
        <end position="328"/>
    </location>
</feature>
<feature type="compositionally biased region" description="Low complexity" evidence="4">
    <location>
        <begin position="1128"/>
        <end position="1138"/>
    </location>
</feature>
<organism evidence="6 7">
    <name type="scientific">Mortierella alpina</name>
    <name type="common">Oleaginous fungus</name>
    <name type="synonym">Mortierella renispora</name>
    <dbReference type="NCBI Taxonomy" id="64518"/>
    <lineage>
        <taxon>Eukaryota</taxon>
        <taxon>Fungi</taxon>
        <taxon>Fungi incertae sedis</taxon>
        <taxon>Mucoromycota</taxon>
        <taxon>Mortierellomycotina</taxon>
        <taxon>Mortierellomycetes</taxon>
        <taxon>Mortierellales</taxon>
        <taxon>Mortierellaceae</taxon>
        <taxon>Mortierella</taxon>
    </lineage>
</organism>
<dbReference type="InterPro" id="IPR000210">
    <property type="entry name" value="BTB/POZ_dom"/>
</dbReference>
<dbReference type="SUPFAM" id="SSF50985">
    <property type="entry name" value="RCC1/BLIP-II"/>
    <property type="match status" value="1"/>
</dbReference>
<dbReference type="PROSITE" id="PS50097">
    <property type="entry name" value="BTB"/>
    <property type="match status" value="2"/>
</dbReference>
<dbReference type="PROSITE" id="PS50012">
    <property type="entry name" value="RCC1_3"/>
    <property type="match status" value="3"/>
</dbReference>
<feature type="region of interest" description="Disordered" evidence="4">
    <location>
        <begin position="1411"/>
        <end position="1473"/>
    </location>
</feature>
<comment type="caution">
    <text evidence="6">The sequence shown here is derived from an EMBL/GenBank/DDBJ whole genome shotgun (WGS) entry which is preliminary data.</text>
</comment>
<dbReference type="InterPro" id="IPR002110">
    <property type="entry name" value="Ankyrin_rpt"/>
</dbReference>
<dbReference type="InterPro" id="IPR000408">
    <property type="entry name" value="Reg_chr_condens"/>
</dbReference>
<evidence type="ECO:0000256" key="3">
    <source>
        <dbReference type="PROSITE-ProRule" id="PRU00235"/>
    </source>
</evidence>
<feature type="compositionally biased region" description="Low complexity" evidence="4">
    <location>
        <begin position="1464"/>
        <end position="1473"/>
    </location>
</feature>
<evidence type="ECO:0000313" key="6">
    <source>
        <dbReference type="EMBL" id="KAG9319433.1"/>
    </source>
</evidence>
<feature type="compositionally biased region" description="Polar residues" evidence="4">
    <location>
        <begin position="1161"/>
        <end position="1170"/>
    </location>
</feature>
<dbReference type="SUPFAM" id="SSF54695">
    <property type="entry name" value="POZ domain"/>
    <property type="match status" value="2"/>
</dbReference>
<dbReference type="Pfam" id="PF00651">
    <property type="entry name" value="BTB"/>
    <property type="match status" value="2"/>
</dbReference>
<dbReference type="PROSITE" id="PS50088">
    <property type="entry name" value="ANK_REPEAT"/>
    <property type="match status" value="1"/>
</dbReference>
<evidence type="ECO:0000256" key="4">
    <source>
        <dbReference type="SAM" id="MobiDB-lite"/>
    </source>
</evidence>
<dbReference type="PANTHER" id="PTHR22872:SF2">
    <property type="entry name" value="INHIBITOR OF BRUTON TYROSINE KINASE"/>
    <property type="match status" value="1"/>
</dbReference>
<feature type="region of interest" description="Disordered" evidence="4">
    <location>
        <begin position="1123"/>
        <end position="1195"/>
    </location>
</feature>
<feature type="region of interest" description="Disordered" evidence="4">
    <location>
        <begin position="635"/>
        <end position="667"/>
    </location>
</feature>
<evidence type="ECO:0000256" key="2">
    <source>
        <dbReference type="PROSITE-ProRule" id="PRU00023"/>
    </source>
</evidence>
<keyword evidence="2" id="KW-0040">ANK repeat</keyword>
<dbReference type="Gene3D" id="1.25.40.20">
    <property type="entry name" value="Ankyrin repeat-containing domain"/>
    <property type="match status" value="1"/>
</dbReference>
<feature type="compositionally biased region" description="Acidic residues" evidence="4">
    <location>
        <begin position="647"/>
        <end position="658"/>
    </location>
</feature>
<feature type="domain" description="BTB" evidence="5">
    <location>
        <begin position="864"/>
        <end position="944"/>
    </location>
</feature>
<proteinExistence type="predicted"/>
<dbReference type="Proteomes" id="UP000717515">
    <property type="component" value="Unassembled WGS sequence"/>
</dbReference>
<dbReference type="Pfam" id="PF00415">
    <property type="entry name" value="RCC1"/>
    <property type="match status" value="1"/>
</dbReference>
<gene>
    <name evidence="6" type="ORF">KVV02_001187</name>
</gene>
<dbReference type="EMBL" id="JAIFTL010000455">
    <property type="protein sequence ID" value="KAG9319433.1"/>
    <property type="molecule type" value="Genomic_DNA"/>
</dbReference>
<feature type="compositionally biased region" description="Low complexity" evidence="4">
    <location>
        <begin position="1171"/>
        <end position="1184"/>
    </location>
</feature>
<dbReference type="InterPro" id="IPR051625">
    <property type="entry name" value="Signaling_Regulatory_Domain"/>
</dbReference>
<dbReference type="Pfam" id="PF12796">
    <property type="entry name" value="Ank_2"/>
    <property type="match status" value="1"/>
</dbReference>
<feature type="repeat" description="ANK" evidence="2">
    <location>
        <begin position="154"/>
        <end position="187"/>
    </location>
</feature>
<feature type="compositionally biased region" description="Gly residues" evidence="4">
    <location>
        <begin position="1420"/>
        <end position="1434"/>
    </location>
</feature>
<dbReference type="InterPro" id="IPR011333">
    <property type="entry name" value="SKP1/BTB/POZ_sf"/>
</dbReference>
<evidence type="ECO:0000259" key="5">
    <source>
        <dbReference type="PROSITE" id="PS50097"/>
    </source>
</evidence>